<dbReference type="Gene3D" id="1.10.8.500">
    <property type="entry name" value="HAMP domain in histidine kinase"/>
    <property type="match status" value="1"/>
</dbReference>
<dbReference type="PROSITE" id="PS50112">
    <property type="entry name" value="PAS"/>
    <property type="match status" value="1"/>
</dbReference>
<dbReference type="EMBL" id="BARS01042703">
    <property type="protein sequence ID" value="GAG31646.1"/>
    <property type="molecule type" value="Genomic_DNA"/>
</dbReference>
<dbReference type="GO" id="GO:0016020">
    <property type="term" value="C:membrane"/>
    <property type="evidence" value="ECO:0007669"/>
    <property type="project" value="InterPro"/>
</dbReference>
<evidence type="ECO:0008006" key="6">
    <source>
        <dbReference type="Google" id="ProtNLM"/>
    </source>
</evidence>
<dbReference type="SUPFAM" id="SSF158472">
    <property type="entry name" value="HAMP domain-like"/>
    <property type="match status" value="1"/>
</dbReference>
<proteinExistence type="predicted"/>
<dbReference type="CDD" id="cd00130">
    <property type="entry name" value="PAS"/>
    <property type="match status" value="1"/>
</dbReference>
<gene>
    <name evidence="5" type="ORF">S01H1_64756</name>
</gene>
<evidence type="ECO:0000259" key="2">
    <source>
        <dbReference type="PROSITE" id="PS50112"/>
    </source>
</evidence>
<feature type="coiled-coil region" evidence="1">
    <location>
        <begin position="153"/>
        <end position="205"/>
    </location>
</feature>
<feature type="non-terminal residue" evidence="5">
    <location>
        <position position="251"/>
    </location>
</feature>
<feature type="non-terminal residue" evidence="5">
    <location>
        <position position="1"/>
    </location>
</feature>
<dbReference type="Gene3D" id="3.30.450.20">
    <property type="entry name" value="PAS domain"/>
    <property type="match status" value="1"/>
</dbReference>
<feature type="domain" description="PAC" evidence="3">
    <location>
        <begin position="118"/>
        <end position="169"/>
    </location>
</feature>
<dbReference type="AlphaFoldDB" id="X0Y463"/>
<dbReference type="SUPFAM" id="SSF55785">
    <property type="entry name" value="PYP-like sensor domain (PAS domain)"/>
    <property type="match status" value="1"/>
</dbReference>
<dbReference type="InterPro" id="IPR003661">
    <property type="entry name" value="HisK_dim/P_dom"/>
</dbReference>
<sequence>AAKIISSGNWDHNVGIKSKDEVGLLSYSFNRMINSLKQGEEALKESEEKYRGIFENVSDFLYFHDLEGNLIETNLAWKTEYGFSEDDLANSNLRDLIPERHKDQVDDYLKRVKEHGKGEGLMSVMTKDGRERIVEYRNSLVYDSTVPIGVRGSARDVTEAKRAEEKLKKYRQNLEKMVEERTAELKKALADIQNTQSQLVQSEKMASIGQLAAGVAHEINNPVGFVKSNLGTMSEYREDLTRLLDQYRTLE</sequence>
<evidence type="ECO:0000259" key="4">
    <source>
        <dbReference type="PROSITE" id="PS50885"/>
    </source>
</evidence>
<dbReference type="GO" id="GO:0000155">
    <property type="term" value="F:phosphorelay sensor kinase activity"/>
    <property type="evidence" value="ECO:0007669"/>
    <property type="project" value="InterPro"/>
</dbReference>
<dbReference type="InterPro" id="IPR035965">
    <property type="entry name" value="PAS-like_dom_sf"/>
</dbReference>
<dbReference type="InterPro" id="IPR036097">
    <property type="entry name" value="HisK_dim/P_sf"/>
</dbReference>
<dbReference type="PROSITE" id="PS50113">
    <property type="entry name" value="PAC"/>
    <property type="match status" value="1"/>
</dbReference>
<keyword evidence="1" id="KW-0175">Coiled coil</keyword>
<evidence type="ECO:0000256" key="1">
    <source>
        <dbReference type="SAM" id="Coils"/>
    </source>
</evidence>
<dbReference type="PANTHER" id="PTHR43065:SF50">
    <property type="entry name" value="HISTIDINE KINASE"/>
    <property type="match status" value="1"/>
</dbReference>
<evidence type="ECO:0000259" key="3">
    <source>
        <dbReference type="PROSITE" id="PS50113"/>
    </source>
</evidence>
<name>X0Y463_9ZZZZ</name>
<dbReference type="InterPro" id="IPR000700">
    <property type="entry name" value="PAS-assoc_C"/>
</dbReference>
<feature type="domain" description="HAMP" evidence="4">
    <location>
        <begin position="1"/>
        <end position="41"/>
    </location>
</feature>
<dbReference type="CDD" id="cd00082">
    <property type="entry name" value="HisKA"/>
    <property type="match status" value="1"/>
</dbReference>
<dbReference type="CDD" id="cd06225">
    <property type="entry name" value="HAMP"/>
    <property type="match status" value="1"/>
</dbReference>
<dbReference type="Pfam" id="PF00672">
    <property type="entry name" value="HAMP"/>
    <property type="match status" value="1"/>
</dbReference>
<dbReference type="PANTHER" id="PTHR43065">
    <property type="entry name" value="SENSOR HISTIDINE KINASE"/>
    <property type="match status" value="1"/>
</dbReference>
<dbReference type="SUPFAM" id="SSF47384">
    <property type="entry name" value="Homodimeric domain of signal transducing histidine kinase"/>
    <property type="match status" value="1"/>
</dbReference>
<dbReference type="PROSITE" id="PS50885">
    <property type="entry name" value="HAMP"/>
    <property type="match status" value="1"/>
</dbReference>
<protein>
    <recommendedName>
        <fullName evidence="6">PAS domain S-box protein</fullName>
    </recommendedName>
</protein>
<feature type="domain" description="PAS" evidence="2">
    <location>
        <begin position="46"/>
        <end position="116"/>
    </location>
</feature>
<organism evidence="5">
    <name type="scientific">marine sediment metagenome</name>
    <dbReference type="NCBI Taxonomy" id="412755"/>
    <lineage>
        <taxon>unclassified sequences</taxon>
        <taxon>metagenomes</taxon>
        <taxon>ecological metagenomes</taxon>
    </lineage>
</organism>
<dbReference type="Gene3D" id="1.10.287.130">
    <property type="match status" value="1"/>
</dbReference>
<dbReference type="InterPro" id="IPR013656">
    <property type="entry name" value="PAS_4"/>
</dbReference>
<dbReference type="InterPro" id="IPR003660">
    <property type="entry name" value="HAMP_dom"/>
</dbReference>
<dbReference type="InterPro" id="IPR000014">
    <property type="entry name" value="PAS"/>
</dbReference>
<dbReference type="Pfam" id="PF08448">
    <property type="entry name" value="PAS_4"/>
    <property type="match status" value="1"/>
</dbReference>
<dbReference type="SMART" id="SM00091">
    <property type="entry name" value="PAS"/>
    <property type="match status" value="1"/>
</dbReference>
<comment type="caution">
    <text evidence="5">The sequence shown here is derived from an EMBL/GenBank/DDBJ whole genome shotgun (WGS) entry which is preliminary data.</text>
</comment>
<accession>X0Y463</accession>
<dbReference type="NCBIfam" id="TIGR00229">
    <property type="entry name" value="sensory_box"/>
    <property type="match status" value="1"/>
</dbReference>
<evidence type="ECO:0000313" key="5">
    <source>
        <dbReference type="EMBL" id="GAG31646.1"/>
    </source>
</evidence>
<reference evidence="5" key="1">
    <citation type="journal article" date="2014" name="Front. Microbiol.">
        <title>High frequency of phylogenetically diverse reductive dehalogenase-homologous genes in deep subseafloor sedimentary metagenomes.</title>
        <authorList>
            <person name="Kawai M."/>
            <person name="Futagami T."/>
            <person name="Toyoda A."/>
            <person name="Takaki Y."/>
            <person name="Nishi S."/>
            <person name="Hori S."/>
            <person name="Arai W."/>
            <person name="Tsubouchi T."/>
            <person name="Morono Y."/>
            <person name="Uchiyama I."/>
            <person name="Ito T."/>
            <person name="Fujiyama A."/>
            <person name="Inagaki F."/>
            <person name="Takami H."/>
        </authorList>
    </citation>
    <scope>NUCLEOTIDE SEQUENCE</scope>
    <source>
        <strain evidence="5">Expedition CK06-06</strain>
    </source>
</reference>